<accession>A0ABR7Q3Z8</accession>
<keyword evidence="2" id="KW-1185">Reference proteome</keyword>
<dbReference type="EMBL" id="JACGWS010000001">
    <property type="protein sequence ID" value="MBC8753272.1"/>
    <property type="molecule type" value="Genomic_DNA"/>
</dbReference>
<organism evidence="1 2">
    <name type="scientific">Kordia aestuariivivens</name>
    <dbReference type="NCBI Taxonomy" id="2759037"/>
    <lineage>
        <taxon>Bacteria</taxon>
        <taxon>Pseudomonadati</taxon>
        <taxon>Bacteroidota</taxon>
        <taxon>Flavobacteriia</taxon>
        <taxon>Flavobacteriales</taxon>
        <taxon>Flavobacteriaceae</taxon>
        <taxon>Kordia</taxon>
    </lineage>
</organism>
<name>A0ABR7Q3Z8_9FLAO</name>
<proteinExistence type="predicted"/>
<protein>
    <submittedName>
        <fullName evidence="1">Uncharacterized protein</fullName>
    </submittedName>
</protein>
<comment type="caution">
    <text evidence="1">The sequence shown here is derived from an EMBL/GenBank/DDBJ whole genome shotgun (WGS) entry which is preliminary data.</text>
</comment>
<evidence type="ECO:0000313" key="1">
    <source>
        <dbReference type="EMBL" id="MBC8753272.1"/>
    </source>
</evidence>
<dbReference type="RefSeq" id="WP_187560311.1">
    <property type="nucleotide sequence ID" value="NZ_JACGWS010000001.1"/>
</dbReference>
<dbReference type="Proteomes" id="UP000619238">
    <property type="component" value="Unassembled WGS sequence"/>
</dbReference>
<evidence type="ECO:0000313" key="2">
    <source>
        <dbReference type="Proteomes" id="UP000619238"/>
    </source>
</evidence>
<reference evidence="1 2" key="1">
    <citation type="submission" date="2020-07" db="EMBL/GenBank/DDBJ databases">
        <title>Description of Kordia aestuariivivens sp. nov., isolated from a tidal flat.</title>
        <authorList>
            <person name="Park S."/>
            <person name="Yoon J.-H."/>
        </authorList>
    </citation>
    <scope>NUCLEOTIDE SEQUENCE [LARGE SCALE GENOMIC DNA]</scope>
    <source>
        <strain evidence="1 2">YSTF-M3</strain>
    </source>
</reference>
<gene>
    <name evidence="1" type="ORF">H2O64_01230</name>
</gene>
<sequence length="58" mass="6244">MKKRNLKSLRLNKKLISDLREEVIKGGISSPQGCSGSQNDSQCGLSCGICPPPKKDEA</sequence>